<organism evidence="2">
    <name type="scientific">Anguilla anguilla</name>
    <name type="common">European freshwater eel</name>
    <name type="synonym">Muraena anguilla</name>
    <dbReference type="NCBI Taxonomy" id="7936"/>
    <lineage>
        <taxon>Eukaryota</taxon>
        <taxon>Metazoa</taxon>
        <taxon>Chordata</taxon>
        <taxon>Craniata</taxon>
        <taxon>Vertebrata</taxon>
        <taxon>Euteleostomi</taxon>
        <taxon>Actinopterygii</taxon>
        <taxon>Neopterygii</taxon>
        <taxon>Teleostei</taxon>
        <taxon>Anguilliformes</taxon>
        <taxon>Anguillidae</taxon>
        <taxon>Anguilla</taxon>
    </lineage>
</organism>
<proteinExistence type="predicted"/>
<reference evidence="2" key="2">
    <citation type="journal article" date="2015" name="Fish Shellfish Immunol.">
        <title>Early steps in the European eel (Anguilla anguilla)-Vibrio vulnificus interaction in the gills: Role of the RtxA13 toxin.</title>
        <authorList>
            <person name="Callol A."/>
            <person name="Pajuelo D."/>
            <person name="Ebbesson L."/>
            <person name="Teles M."/>
            <person name="MacKenzie S."/>
            <person name="Amaro C."/>
        </authorList>
    </citation>
    <scope>NUCLEOTIDE SEQUENCE</scope>
</reference>
<evidence type="ECO:0000256" key="1">
    <source>
        <dbReference type="SAM" id="Phobius"/>
    </source>
</evidence>
<sequence>MLKKILLGTRRGRGGRLFCMFKFYIIAKQASFFCLLFFQRLSGVMKVS</sequence>
<feature type="transmembrane region" description="Helical" evidence="1">
    <location>
        <begin position="21"/>
        <end position="38"/>
    </location>
</feature>
<keyword evidence="1" id="KW-1133">Transmembrane helix</keyword>
<keyword evidence="1" id="KW-0812">Transmembrane</keyword>
<protein>
    <submittedName>
        <fullName evidence="2">Uncharacterized protein</fullName>
    </submittedName>
</protein>
<dbReference type="AlphaFoldDB" id="A0A0E9XNI3"/>
<keyword evidence="1" id="KW-0472">Membrane</keyword>
<accession>A0A0E9XNI3</accession>
<reference evidence="2" key="1">
    <citation type="submission" date="2014-11" db="EMBL/GenBank/DDBJ databases">
        <authorList>
            <person name="Amaro Gonzalez C."/>
        </authorList>
    </citation>
    <scope>NUCLEOTIDE SEQUENCE</scope>
</reference>
<name>A0A0E9XNI3_ANGAN</name>
<dbReference type="EMBL" id="GBXM01005182">
    <property type="protein sequence ID" value="JAI03396.1"/>
    <property type="molecule type" value="Transcribed_RNA"/>
</dbReference>
<evidence type="ECO:0000313" key="2">
    <source>
        <dbReference type="EMBL" id="JAI03396.1"/>
    </source>
</evidence>